<comment type="caution">
    <text evidence="2">The sequence shown here is derived from an EMBL/GenBank/DDBJ whole genome shotgun (WGS) entry which is preliminary data.</text>
</comment>
<proteinExistence type="predicted"/>
<evidence type="ECO:0000313" key="2">
    <source>
        <dbReference type="EMBL" id="MBE9067677.1"/>
    </source>
</evidence>
<keyword evidence="3" id="KW-1185">Reference proteome</keyword>
<dbReference type="PANTHER" id="PTHR36124:SF1">
    <property type="entry name" value="ER-BOUND OXYGENASE MPAB_MPAB'_RUBBER OXYGENASE CATALYTIC DOMAIN-CONTAINING PROTEIN"/>
    <property type="match status" value="1"/>
</dbReference>
<accession>A0A928ZUG3</accession>
<dbReference type="InterPro" id="IPR046366">
    <property type="entry name" value="MPAB"/>
</dbReference>
<dbReference type="GO" id="GO:0016491">
    <property type="term" value="F:oxidoreductase activity"/>
    <property type="evidence" value="ECO:0007669"/>
    <property type="project" value="InterPro"/>
</dbReference>
<feature type="domain" description="ER-bound oxygenase mpaB/mpaB'/Rubber oxygenase catalytic" evidence="1">
    <location>
        <begin position="65"/>
        <end position="249"/>
    </location>
</feature>
<protein>
    <submittedName>
        <fullName evidence="2">DUF2236 domain-containing protein</fullName>
    </submittedName>
</protein>
<dbReference type="AlphaFoldDB" id="A0A928ZUG3"/>
<dbReference type="Proteomes" id="UP000615026">
    <property type="component" value="Unassembled WGS sequence"/>
</dbReference>
<gene>
    <name evidence="2" type="ORF">IQ260_13535</name>
</gene>
<dbReference type="PANTHER" id="PTHR36124">
    <property type="match status" value="1"/>
</dbReference>
<dbReference type="EMBL" id="JADEXP010000111">
    <property type="protein sequence ID" value="MBE9067677.1"/>
    <property type="molecule type" value="Genomic_DNA"/>
</dbReference>
<name>A0A928ZUG3_LEPEC</name>
<evidence type="ECO:0000259" key="1">
    <source>
        <dbReference type="Pfam" id="PF09995"/>
    </source>
</evidence>
<dbReference type="InterPro" id="IPR018713">
    <property type="entry name" value="MPAB/Lcp_cat_dom"/>
</dbReference>
<evidence type="ECO:0000313" key="3">
    <source>
        <dbReference type="Proteomes" id="UP000615026"/>
    </source>
</evidence>
<reference evidence="2" key="1">
    <citation type="submission" date="2020-10" db="EMBL/GenBank/DDBJ databases">
        <authorList>
            <person name="Castelo-Branco R."/>
            <person name="Eusebio N."/>
            <person name="Adriana R."/>
            <person name="Vieira A."/>
            <person name="Brugerolle De Fraissinette N."/>
            <person name="Rezende De Castro R."/>
            <person name="Schneider M.P."/>
            <person name="Vasconcelos V."/>
            <person name="Leao P.N."/>
        </authorList>
    </citation>
    <scope>NUCLEOTIDE SEQUENCE</scope>
    <source>
        <strain evidence="2">LEGE 11479</strain>
    </source>
</reference>
<dbReference type="Pfam" id="PF09995">
    <property type="entry name" value="MPAB_Lcp_cat"/>
    <property type="match status" value="1"/>
</dbReference>
<organism evidence="2 3">
    <name type="scientific">Leptolyngbya cf. ectocarpi LEGE 11479</name>
    <dbReference type="NCBI Taxonomy" id="1828722"/>
    <lineage>
        <taxon>Bacteria</taxon>
        <taxon>Bacillati</taxon>
        <taxon>Cyanobacteriota</taxon>
        <taxon>Cyanophyceae</taxon>
        <taxon>Leptolyngbyales</taxon>
        <taxon>Leptolyngbyaceae</taxon>
        <taxon>Leptolyngbya group</taxon>
        <taxon>Leptolyngbya</taxon>
    </lineage>
</organism>
<sequence length="317" mass="36429">MLNVGILDSSRVIDGERRVGRYDIARKIEGMDPERDAIAICHLLAGYEFPWDITRALEVALLRTFCVPSIAKLLDHTGEFQHHTQKRYDDTGIIVSELFKWGYEHPRGQGFLQRMNAIHGRFPITNSDYLYVLSTFIYEPVRWCDRFGWRPLSKPEKQAMYYFWFAVGERMGITEIPDSYDRFEHYNQTYEQAHFTYAAANQRVADATRSMLLGWFPVGLRSLANTAIPALLDAPLLNALGWQPAPAPLTQLLRQSLQMRSRLLRKLPPRTLPDFFADQSIRSYPQGYNLSDIGPTSFKQAIGSNKQTYSDAAKKQP</sequence>